<dbReference type="VEuPathDB" id="FungiDB:C5L36_0C08230"/>
<gene>
    <name evidence="1" type="ORF">JL09_g3393</name>
</gene>
<dbReference type="EMBL" id="JQFK01000036">
    <property type="protein sequence ID" value="KGK37458.1"/>
    <property type="molecule type" value="Genomic_DNA"/>
</dbReference>
<dbReference type="Proteomes" id="UP000029867">
    <property type="component" value="Unassembled WGS sequence"/>
</dbReference>
<dbReference type="HOGENOM" id="CLU_2850003_0_0_1"/>
<evidence type="ECO:0000313" key="1">
    <source>
        <dbReference type="EMBL" id="KGK37458.1"/>
    </source>
</evidence>
<sequence>MKTQNKNYQYPTRIYNDTNDEFKLDDEESKSFNTTPDLNKLLDEPTAKFDSDADFLDHLLSVKPQ</sequence>
<name>A0A099NXD2_PICKU</name>
<dbReference type="AlphaFoldDB" id="A0A099NXD2"/>
<accession>A0A099NXD2</accession>
<organism evidence="1 2">
    <name type="scientific">Pichia kudriavzevii</name>
    <name type="common">Yeast</name>
    <name type="synonym">Issatchenkia orientalis</name>
    <dbReference type="NCBI Taxonomy" id="4909"/>
    <lineage>
        <taxon>Eukaryota</taxon>
        <taxon>Fungi</taxon>
        <taxon>Dikarya</taxon>
        <taxon>Ascomycota</taxon>
        <taxon>Saccharomycotina</taxon>
        <taxon>Pichiomycetes</taxon>
        <taxon>Pichiales</taxon>
        <taxon>Pichiaceae</taxon>
        <taxon>Pichia</taxon>
    </lineage>
</organism>
<reference evidence="2" key="1">
    <citation type="journal article" date="2014" name="Microb. Cell Fact.">
        <title>Exploiting Issatchenkia orientalis SD108 for succinic acid production.</title>
        <authorList>
            <person name="Xiao H."/>
            <person name="Shao Z."/>
            <person name="Jiang Y."/>
            <person name="Dole S."/>
            <person name="Zhao H."/>
        </authorList>
    </citation>
    <scope>NUCLEOTIDE SEQUENCE [LARGE SCALE GENOMIC DNA]</scope>
    <source>
        <strain evidence="2">SD108</strain>
    </source>
</reference>
<evidence type="ECO:0000313" key="2">
    <source>
        <dbReference type="Proteomes" id="UP000029867"/>
    </source>
</evidence>
<comment type="caution">
    <text evidence="1">The sequence shown here is derived from an EMBL/GenBank/DDBJ whole genome shotgun (WGS) entry which is preliminary data.</text>
</comment>
<proteinExistence type="predicted"/>
<protein>
    <submittedName>
        <fullName evidence="1">Uncharacterized protein</fullName>
    </submittedName>
</protein>